<protein>
    <submittedName>
        <fullName evidence="2">Uncharacterized protein</fullName>
    </submittedName>
</protein>
<sequence>ELGAATARNRRRPPCDRGSDPAIWLGGRGQPALSLVV</sequence>
<organism evidence="2">
    <name type="scientific">uncultured Sphingomonadaceae bacterium</name>
    <dbReference type="NCBI Taxonomy" id="169976"/>
    <lineage>
        <taxon>Bacteria</taxon>
        <taxon>Pseudomonadati</taxon>
        <taxon>Pseudomonadota</taxon>
        <taxon>Alphaproteobacteria</taxon>
        <taxon>Sphingomonadales</taxon>
        <taxon>Sphingomonadaceae</taxon>
        <taxon>environmental samples</taxon>
    </lineage>
</organism>
<dbReference type="EMBL" id="CADCVW010000081">
    <property type="protein sequence ID" value="CAA9511157.1"/>
    <property type="molecule type" value="Genomic_DNA"/>
</dbReference>
<reference evidence="2" key="1">
    <citation type="submission" date="2020-02" db="EMBL/GenBank/DDBJ databases">
        <authorList>
            <person name="Meier V. D."/>
        </authorList>
    </citation>
    <scope>NUCLEOTIDE SEQUENCE</scope>
    <source>
        <strain evidence="2">AVDCRST_MAG39</strain>
    </source>
</reference>
<feature type="non-terminal residue" evidence="2">
    <location>
        <position position="37"/>
    </location>
</feature>
<feature type="region of interest" description="Disordered" evidence="1">
    <location>
        <begin position="1"/>
        <end position="24"/>
    </location>
</feature>
<evidence type="ECO:0000313" key="2">
    <source>
        <dbReference type="EMBL" id="CAA9511157.1"/>
    </source>
</evidence>
<feature type="non-terminal residue" evidence="2">
    <location>
        <position position="1"/>
    </location>
</feature>
<evidence type="ECO:0000256" key="1">
    <source>
        <dbReference type="SAM" id="MobiDB-lite"/>
    </source>
</evidence>
<accession>A0A6J4T1A4</accession>
<dbReference type="AlphaFoldDB" id="A0A6J4T1A4"/>
<proteinExistence type="predicted"/>
<gene>
    <name evidence="2" type="ORF">AVDCRST_MAG39-2017</name>
</gene>
<name>A0A6J4T1A4_9SPHN</name>